<feature type="chain" id="PRO_5003461958" description="TPR repeat-containing protein" evidence="8">
    <location>
        <begin position="27"/>
        <end position="495"/>
    </location>
</feature>
<evidence type="ECO:0000259" key="10">
    <source>
        <dbReference type="Pfam" id="PF24575"/>
    </source>
</evidence>
<dbReference type="OrthoDB" id="8601272at2"/>
<evidence type="ECO:0000313" key="11">
    <source>
        <dbReference type="EMBL" id="EGY52083.1"/>
    </source>
</evidence>
<dbReference type="Pfam" id="PF24575">
    <property type="entry name" value="TPR_Slam"/>
    <property type="match status" value="1"/>
</dbReference>
<evidence type="ECO:0000256" key="7">
    <source>
        <dbReference type="ARBA" id="ARBA00023609"/>
    </source>
</evidence>
<keyword evidence="5" id="KW-0472">Membrane</keyword>
<dbReference type="STRING" id="1032488.HMPREF9371_1713"/>
<protein>
    <recommendedName>
        <fullName evidence="13">TPR repeat-containing protein</fullName>
    </recommendedName>
</protein>
<comment type="similarity">
    <text evidence="7">Belongs to the Slam family.</text>
</comment>
<dbReference type="Gene3D" id="1.25.40.10">
    <property type="entry name" value="Tetratricopeptide repeat domain"/>
    <property type="match status" value="1"/>
</dbReference>
<evidence type="ECO:0000256" key="3">
    <source>
        <dbReference type="ARBA" id="ARBA00022692"/>
    </source>
</evidence>
<evidence type="ECO:0008006" key="13">
    <source>
        <dbReference type="Google" id="ProtNLM"/>
    </source>
</evidence>
<evidence type="ECO:0000256" key="5">
    <source>
        <dbReference type="ARBA" id="ARBA00023136"/>
    </source>
</evidence>
<dbReference type="HOGENOM" id="CLU_034927_1_0_4"/>
<organism evidence="11 12">
    <name type="scientific">Neisseria shayeganii 871</name>
    <dbReference type="NCBI Taxonomy" id="1032488"/>
    <lineage>
        <taxon>Bacteria</taxon>
        <taxon>Pseudomonadati</taxon>
        <taxon>Pseudomonadota</taxon>
        <taxon>Betaproteobacteria</taxon>
        <taxon>Neisseriales</taxon>
        <taxon>Neisseriaceae</taxon>
        <taxon>Neisseria</taxon>
    </lineage>
</organism>
<keyword evidence="2" id="KW-1134">Transmembrane beta strand</keyword>
<dbReference type="PATRIC" id="fig|1032488.3.peg.1621"/>
<evidence type="ECO:0000256" key="8">
    <source>
        <dbReference type="SAM" id="SignalP"/>
    </source>
</evidence>
<evidence type="ECO:0000256" key="2">
    <source>
        <dbReference type="ARBA" id="ARBA00022452"/>
    </source>
</evidence>
<keyword evidence="3" id="KW-0812">Transmembrane</keyword>
<dbReference type="SUPFAM" id="SSF48452">
    <property type="entry name" value="TPR-like"/>
    <property type="match status" value="1"/>
</dbReference>
<comment type="caution">
    <text evidence="11">The sequence shown here is derived from an EMBL/GenBank/DDBJ whole genome shotgun (WGS) entry which is preliminary data.</text>
</comment>
<dbReference type="Pfam" id="PF04575">
    <property type="entry name" value="SlipAM"/>
    <property type="match status" value="1"/>
</dbReference>
<evidence type="ECO:0000259" key="9">
    <source>
        <dbReference type="Pfam" id="PF04575"/>
    </source>
</evidence>
<gene>
    <name evidence="11" type="ORF">HMPREF9371_1713</name>
</gene>
<keyword evidence="12" id="KW-1185">Reference proteome</keyword>
<dbReference type="Proteomes" id="UP000003019">
    <property type="component" value="Unassembled WGS sequence"/>
</dbReference>
<evidence type="ECO:0000256" key="1">
    <source>
        <dbReference type="ARBA" id="ARBA00004571"/>
    </source>
</evidence>
<dbReference type="InterPro" id="IPR007655">
    <property type="entry name" value="Slam_C"/>
</dbReference>
<evidence type="ECO:0000313" key="12">
    <source>
        <dbReference type="Proteomes" id="UP000003019"/>
    </source>
</evidence>
<keyword evidence="6" id="KW-0998">Cell outer membrane</keyword>
<reference evidence="11 12" key="1">
    <citation type="submission" date="2011-05" db="EMBL/GenBank/DDBJ databases">
        <authorList>
            <person name="Muzny D."/>
            <person name="Qin X."/>
            <person name="Deng J."/>
            <person name="Jiang H."/>
            <person name="Liu Y."/>
            <person name="Qu J."/>
            <person name="Song X.-Z."/>
            <person name="Zhang L."/>
            <person name="Thornton R."/>
            <person name="Coyle M."/>
            <person name="Francisco L."/>
            <person name="Jackson L."/>
            <person name="Javaid M."/>
            <person name="Korchina V."/>
            <person name="Kovar C."/>
            <person name="Mata R."/>
            <person name="Mathew T."/>
            <person name="Ngo R."/>
            <person name="Nguyen L."/>
            <person name="Nguyen N."/>
            <person name="Okwuonu G."/>
            <person name="Ongeri F."/>
            <person name="Pham C."/>
            <person name="Simmons D."/>
            <person name="Wilczek-Boney K."/>
            <person name="Hale W."/>
            <person name="Jakkamsetti A."/>
            <person name="Pham P."/>
            <person name="Ruth R."/>
            <person name="San Lucas F."/>
            <person name="Warren J."/>
            <person name="Zhang J."/>
            <person name="Zhao Z."/>
            <person name="Zhou C."/>
            <person name="Zhu D."/>
            <person name="Lee S."/>
            <person name="Bess C."/>
            <person name="Blankenburg K."/>
            <person name="Forbes L."/>
            <person name="Fu Q."/>
            <person name="Gubbala S."/>
            <person name="Hirani K."/>
            <person name="Jayaseelan J.C."/>
            <person name="Lara F."/>
            <person name="Munidasa M."/>
            <person name="Palculict T."/>
            <person name="Patil S."/>
            <person name="Pu L.-L."/>
            <person name="Saada N."/>
            <person name="Tang L."/>
            <person name="Weissenberger G."/>
            <person name="Zhu Y."/>
            <person name="Hemphill L."/>
            <person name="Shang Y."/>
            <person name="Youmans B."/>
            <person name="Ayvaz T."/>
            <person name="Ross M."/>
            <person name="Santibanez J."/>
            <person name="Aqrawi P."/>
            <person name="Gross S."/>
            <person name="Joshi V."/>
            <person name="Fowler G."/>
            <person name="Nazareth L."/>
            <person name="Reid J."/>
            <person name="Worley K."/>
            <person name="Petrosino J."/>
            <person name="Highlander S."/>
            <person name="Gibbs R."/>
        </authorList>
    </citation>
    <scope>NUCLEOTIDE SEQUENCE [LARGE SCALE GENOMIC DNA]</scope>
    <source>
        <strain evidence="11 12">871</strain>
    </source>
</reference>
<feature type="domain" description="Surface lipoprotein assembly modifier C-terminal" evidence="9">
    <location>
        <begin position="179"/>
        <end position="495"/>
    </location>
</feature>
<dbReference type="InterPro" id="IPR011990">
    <property type="entry name" value="TPR-like_helical_dom_sf"/>
</dbReference>
<feature type="signal peptide" evidence="8">
    <location>
        <begin position="1"/>
        <end position="26"/>
    </location>
</feature>
<accession>G4CJC3</accession>
<dbReference type="InterPro" id="IPR057556">
    <property type="entry name" value="TPR_Slam"/>
</dbReference>
<dbReference type="GO" id="GO:0009279">
    <property type="term" value="C:cell outer membrane"/>
    <property type="evidence" value="ECO:0007669"/>
    <property type="project" value="UniProtKB-SubCell"/>
</dbReference>
<dbReference type="EMBL" id="AGAY01000060">
    <property type="protein sequence ID" value="EGY52083.1"/>
    <property type="molecule type" value="Genomic_DNA"/>
</dbReference>
<keyword evidence="4 8" id="KW-0732">Signal</keyword>
<name>G4CJC3_9NEIS</name>
<comment type="subcellular location">
    <subcellularLocation>
        <location evidence="1">Cell outer membrane</location>
        <topology evidence="1">Multi-pass membrane protein</topology>
    </subcellularLocation>
</comment>
<evidence type="ECO:0000256" key="6">
    <source>
        <dbReference type="ARBA" id="ARBA00023237"/>
    </source>
</evidence>
<proteinExistence type="inferred from homology"/>
<sequence>MNKMTHTHSIMLGALMALLVPISAAAPTDAAAPVPNANETAAEEIPVLRAADLARYPQLLTEMIESALDRQHPELLNELLPVYAATVSADDYLLRRATGMAARFRRDYAEAIAVYQQLATERPADVRVRLDLAAMLAEDKQWPEAEKLFAEVRRQEGLPPQVGENVQHYLNAAEYRRRWQWDGGVSPAFNDNINNAAREHCSIIGCSRERSENAAGLAYSIRVSRQVPLAGHHNLFFEARADGQTHYWSNKSAYDWGQGRIGLGWLYQDARQDLLLSPFYQIDLSGSDNWGGSKPQQTQTFNMDTWAHGYGIRAQYQRQLSARWQASLAADITRRHYRHAPQAEQQNGWYSGQSAGIHWQAGARDGLYGGIFFNQAFPEQRTIQGRANNTAYRRYGLQAGWIHDWAWLGGLSTRVSASVAQRRFKGESLNVTAQGFPLQQRRDREYQYGLAVWHRAWTIWGMTPKLNLSRQEIRSSHTWAQRKNSQVFIELERRF</sequence>
<evidence type="ECO:0000256" key="4">
    <source>
        <dbReference type="ARBA" id="ARBA00022729"/>
    </source>
</evidence>
<dbReference type="AlphaFoldDB" id="G4CJC3"/>
<feature type="domain" description="Surface lipoprotein assembly modifier N-terminal TPR repeats region" evidence="10">
    <location>
        <begin position="50"/>
        <end position="149"/>
    </location>
</feature>